<feature type="compositionally biased region" description="Polar residues" evidence="1">
    <location>
        <begin position="548"/>
        <end position="568"/>
    </location>
</feature>
<protein>
    <submittedName>
        <fullName evidence="2">Uncharacterized protein</fullName>
    </submittedName>
</protein>
<name>A0A0N0NR42_9EURO</name>
<reference evidence="2 3" key="1">
    <citation type="submission" date="2015-06" db="EMBL/GenBank/DDBJ databases">
        <title>Draft genome of the ant-associated black yeast Phialophora attae CBS 131958.</title>
        <authorList>
            <person name="Moreno L.F."/>
            <person name="Stielow B.J."/>
            <person name="de Hoog S."/>
            <person name="Vicente V.A."/>
            <person name="Weiss V.A."/>
            <person name="de Vries M."/>
            <person name="Cruz L.M."/>
            <person name="Souza E.M."/>
        </authorList>
    </citation>
    <scope>NUCLEOTIDE SEQUENCE [LARGE SCALE GENOMIC DNA]</scope>
    <source>
        <strain evidence="2 3">CBS 131958</strain>
    </source>
</reference>
<feature type="region of interest" description="Disordered" evidence="1">
    <location>
        <begin position="151"/>
        <end position="306"/>
    </location>
</feature>
<evidence type="ECO:0000256" key="1">
    <source>
        <dbReference type="SAM" id="MobiDB-lite"/>
    </source>
</evidence>
<evidence type="ECO:0000313" key="2">
    <source>
        <dbReference type="EMBL" id="KPI44661.1"/>
    </source>
</evidence>
<feature type="region of interest" description="Disordered" evidence="1">
    <location>
        <begin position="1076"/>
        <end position="1111"/>
    </location>
</feature>
<feature type="compositionally biased region" description="Polar residues" evidence="1">
    <location>
        <begin position="1186"/>
        <end position="1205"/>
    </location>
</feature>
<dbReference type="Proteomes" id="UP000038010">
    <property type="component" value="Unassembled WGS sequence"/>
</dbReference>
<feature type="region of interest" description="Disordered" evidence="1">
    <location>
        <begin position="1252"/>
        <end position="1295"/>
    </location>
</feature>
<dbReference type="RefSeq" id="XP_018004624.1">
    <property type="nucleotide sequence ID" value="XM_018149064.1"/>
</dbReference>
<comment type="caution">
    <text evidence="2">The sequence shown here is derived from an EMBL/GenBank/DDBJ whole genome shotgun (WGS) entry which is preliminary data.</text>
</comment>
<organism evidence="2 3">
    <name type="scientific">Cyphellophora attinorum</name>
    <dbReference type="NCBI Taxonomy" id="1664694"/>
    <lineage>
        <taxon>Eukaryota</taxon>
        <taxon>Fungi</taxon>
        <taxon>Dikarya</taxon>
        <taxon>Ascomycota</taxon>
        <taxon>Pezizomycotina</taxon>
        <taxon>Eurotiomycetes</taxon>
        <taxon>Chaetothyriomycetidae</taxon>
        <taxon>Chaetothyriales</taxon>
        <taxon>Cyphellophoraceae</taxon>
        <taxon>Cyphellophora</taxon>
    </lineage>
</organism>
<accession>A0A0N0NR42</accession>
<feature type="compositionally biased region" description="Basic and acidic residues" evidence="1">
    <location>
        <begin position="239"/>
        <end position="254"/>
    </location>
</feature>
<feature type="region of interest" description="Disordered" evidence="1">
    <location>
        <begin position="441"/>
        <end position="596"/>
    </location>
</feature>
<feature type="region of interest" description="Disordered" evidence="1">
    <location>
        <begin position="845"/>
        <end position="868"/>
    </location>
</feature>
<feature type="region of interest" description="Disordered" evidence="1">
    <location>
        <begin position="1165"/>
        <end position="1219"/>
    </location>
</feature>
<feature type="region of interest" description="Disordered" evidence="1">
    <location>
        <begin position="1411"/>
        <end position="1487"/>
    </location>
</feature>
<feature type="compositionally biased region" description="Basic and acidic residues" evidence="1">
    <location>
        <begin position="443"/>
        <end position="454"/>
    </location>
</feature>
<feature type="compositionally biased region" description="Acidic residues" evidence="1">
    <location>
        <begin position="575"/>
        <end position="584"/>
    </location>
</feature>
<feature type="compositionally biased region" description="Polar residues" evidence="1">
    <location>
        <begin position="153"/>
        <end position="165"/>
    </location>
</feature>
<dbReference type="PANTHER" id="PTHR42105:SF1">
    <property type="entry name" value="TRANSALDOLASE"/>
    <property type="match status" value="1"/>
</dbReference>
<feature type="region of interest" description="Disordered" evidence="1">
    <location>
        <begin position="1"/>
        <end position="71"/>
    </location>
</feature>
<feature type="region of interest" description="Disordered" evidence="1">
    <location>
        <begin position="684"/>
        <end position="705"/>
    </location>
</feature>
<feature type="compositionally biased region" description="Basic and acidic residues" evidence="1">
    <location>
        <begin position="38"/>
        <end position="48"/>
    </location>
</feature>
<feature type="compositionally biased region" description="Polar residues" evidence="1">
    <location>
        <begin position="1307"/>
        <end position="1324"/>
    </location>
</feature>
<feature type="compositionally biased region" description="Basic residues" evidence="1">
    <location>
        <begin position="455"/>
        <end position="465"/>
    </location>
</feature>
<feature type="compositionally biased region" description="Polar residues" evidence="1">
    <location>
        <begin position="1368"/>
        <end position="1390"/>
    </location>
</feature>
<dbReference type="OrthoDB" id="5382102at2759"/>
<dbReference type="EMBL" id="LFJN01000003">
    <property type="protein sequence ID" value="KPI44661.1"/>
    <property type="molecule type" value="Genomic_DNA"/>
</dbReference>
<feature type="compositionally biased region" description="Low complexity" evidence="1">
    <location>
        <begin position="494"/>
        <end position="506"/>
    </location>
</feature>
<feature type="compositionally biased region" description="Basic and acidic residues" evidence="1">
    <location>
        <begin position="798"/>
        <end position="813"/>
    </location>
</feature>
<dbReference type="GeneID" id="28740944"/>
<feature type="compositionally biased region" description="Polar residues" evidence="1">
    <location>
        <begin position="268"/>
        <end position="278"/>
    </location>
</feature>
<feature type="region of interest" description="Disordered" evidence="1">
    <location>
        <begin position="770"/>
        <end position="813"/>
    </location>
</feature>
<keyword evidence="3" id="KW-1185">Reference proteome</keyword>
<feature type="region of interest" description="Disordered" evidence="1">
    <location>
        <begin position="1307"/>
        <end position="1399"/>
    </location>
</feature>
<dbReference type="STRING" id="1664694.A0A0N0NR42"/>
<feature type="compositionally biased region" description="Polar residues" evidence="1">
    <location>
        <begin position="633"/>
        <end position="655"/>
    </location>
</feature>
<feature type="compositionally biased region" description="Low complexity" evidence="1">
    <location>
        <begin position="1325"/>
        <end position="1339"/>
    </location>
</feature>
<feature type="compositionally biased region" description="Basic and acidic residues" evidence="1">
    <location>
        <begin position="200"/>
        <end position="213"/>
    </location>
</feature>
<feature type="compositionally biased region" description="Low complexity" evidence="1">
    <location>
        <begin position="291"/>
        <end position="300"/>
    </location>
</feature>
<feature type="compositionally biased region" description="Polar residues" evidence="1">
    <location>
        <begin position="530"/>
        <end position="540"/>
    </location>
</feature>
<feature type="compositionally biased region" description="Basic and acidic residues" evidence="1">
    <location>
        <begin position="386"/>
        <end position="402"/>
    </location>
</feature>
<feature type="region of interest" description="Disordered" evidence="1">
    <location>
        <begin position="327"/>
        <end position="427"/>
    </location>
</feature>
<dbReference type="PANTHER" id="PTHR42105">
    <property type="entry name" value="DIM2-ASSOCIATED PROTEIN 1"/>
    <property type="match status" value="1"/>
</dbReference>
<dbReference type="VEuPathDB" id="FungiDB:AB675_8604"/>
<feature type="compositionally biased region" description="Polar residues" evidence="1">
    <location>
        <begin position="1270"/>
        <end position="1285"/>
    </location>
</feature>
<feature type="compositionally biased region" description="Polar residues" evidence="1">
    <location>
        <begin position="1411"/>
        <end position="1429"/>
    </location>
</feature>
<proteinExistence type="predicted"/>
<feature type="region of interest" description="Disordered" evidence="1">
    <location>
        <begin position="633"/>
        <end position="659"/>
    </location>
</feature>
<feature type="compositionally biased region" description="Polar residues" evidence="1">
    <location>
        <begin position="850"/>
        <end position="868"/>
    </location>
</feature>
<gene>
    <name evidence="2" type="ORF">AB675_8604</name>
</gene>
<sequence>MGLSDRRPILPAPTDSSIGAADEAPPSPEQDVATDLSRLTDRTHHTIPDDGTPITIPTSLKHLGKGNPAQQSQASLLIEYFENNSDPERKPSIRVRVAPSGSKKLQQTPTEHISLPATLRHNSISLHRLGSDDSEGYNMTTQRLSRPFEPEFQQPSEISVLSDSPPTRFMAPESDVSSMPADSMLGVSNTAIDATRLRTSGKENQKPTDRNPISDRLLTQKVIEKLAAKPRSSGLKTTSEGRRSSASHEIDASRPRRRTAKHIEDDSITGSSMISGSAVSDMPKSNDGRSVRSGQSQVSSTNPRLIQTVENAIRKLIIPELEKIRSEQKHATHRKHRKEYPTDLSESSISREELSQRKSSGKSRRRSSTKDEHRVSSSSRRHERSHKTVDDTPSERSYDKSESISSVSVEEDLKARKSRKSHRARDAAAAGLAGAALTAAALKHHDSSSSVEHRERRKKRSKSRSTRTESIAEDEEVFYKHNVPPMPFRSEVDSTLTRSSLLSSNTAGTMTPTRRDVRRVARGSPGELQSPVSDSPSQTPVEKDLPQPAQSIQTGLGTHHGNFSNRDLSGSREDVDVDEDDEEDSHFTGGGYGLVGHGLLTDPERARAYERNLHQQHPIRRGLSPIQSVASYATTEPTRNSLIQARSRETLSSPNKDVGRVDDISEVSYSEILQPYKEESTSVTRDVGGLDSLEDANRDSFASSDARVSQARSIRTDDSIDSPYIDKVTAGQQVGYGFAANPEFINGSEGPESAVASLVEASVLESRAGYSPTTSYKGSPELRGVMTPGTGRRSGSPLRHEHDVTAHSDPRDVTRGIVPPVVFAQSHPRSSEKVAVIPVKTSLPAEATNGEAQDATSPESEITTNPSVIQGPMGYTPGDTSHWPYGPTPPPIESPLAPGTGRSLGVTAPELVPEPLSMSHGPEQKRDVYINRAMEMTPPGAKDEGYETGANAPSPAIIPGKQQLVPKGLPFSQELAYEDDALDNDPFTSQKRDQYASGLSHGMSPLYDNATGRATDRIYDKDIRALMDHLTVRDAQRNARDTEILITLVRTAAEMRNSFEDMKNLMAEQGENMLEENSKQHQQTQKAIGGPRPQPASARVTRTPTLDEEELSTKRRSVFRRVMGLGNKNTQELQNIESMLVQLLDGFEDMRAQQNGHVVEPRLTSIHSADNARAPTDTGYEPEGQAGTSSTGDRSGMHSNNSSRQADYRGYNIRHEPGNRVSTVMEREEEYDYDDAYAEDQQRTPLAAKFTRGASEPVHTPPTMHDAKQGTLSNEHTPRFSNDTSSGRKHKSFASSLLPKMVSRWSKTTASSGDYRASTLQKPRSYSQVSQSGSNVGGYDYDPAGEDALLTSDERYRTQENRPPSPLIPSQVSDSSPKYQGFRNSVNLQHPQPRAGPTERYQNHLNSVAQYYDNNDPISPGSVSSSQWEAQAAMTGMPGADLHQGYQHGGQLSPIFDDGTSQRSSRQGPPRPPKEPQDDPLVPPRPPKVVMSLQVGADSRLMSIMSPLRELAVRLSISCGYQELTWSGTEAIWSSTTVYVRTVYQQELQRRYQLR</sequence>
<evidence type="ECO:0000313" key="3">
    <source>
        <dbReference type="Proteomes" id="UP000038010"/>
    </source>
</evidence>